<comment type="caution">
    <text evidence="3">The sequence shown here is derived from an EMBL/GenBank/DDBJ whole genome shotgun (WGS) entry which is preliminary data.</text>
</comment>
<dbReference type="Proteomes" id="UP001596506">
    <property type="component" value="Unassembled WGS sequence"/>
</dbReference>
<dbReference type="InterPro" id="IPR036661">
    <property type="entry name" value="Luciferase-like_sf"/>
</dbReference>
<accession>A0ABW2IV49</accession>
<gene>
    <name evidence="3" type="ORF">ACFQQA_08650</name>
</gene>
<dbReference type="GO" id="GO:0016491">
    <property type="term" value="F:oxidoreductase activity"/>
    <property type="evidence" value="ECO:0007669"/>
    <property type="project" value="UniProtKB-KW"/>
</dbReference>
<proteinExistence type="predicted"/>
<organism evidence="3 4">
    <name type="scientific">Marinobacter aromaticivorans</name>
    <dbReference type="NCBI Taxonomy" id="1494078"/>
    <lineage>
        <taxon>Bacteria</taxon>
        <taxon>Pseudomonadati</taxon>
        <taxon>Pseudomonadota</taxon>
        <taxon>Gammaproteobacteria</taxon>
        <taxon>Pseudomonadales</taxon>
        <taxon>Marinobacteraceae</taxon>
        <taxon>Marinobacter</taxon>
    </lineage>
</organism>
<protein>
    <submittedName>
        <fullName evidence="3">MsnO8 family LLM class oxidoreductase</fullName>
        <ecNumber evidence="3">1.-.-.-</ecNumber>
    </submittedName>
</protein>
<dbReference type="Gene3D" id="3.20.20.30">
    <property type="entry name" value="Luciferase-like domain"/>
    <property type="match status" value="1"/>
</dbReference>
<dbReference type="EMBL" id="JBHTBD010000002">
    <property type="protein sequence ID" value="MFC7294793.1"/>
    <property type="molecule type" value="Genomic_DNA"/>
</dbReference>
<dbReference type="SUPFAM" id="SSF51679">
    <property type="entry name" value="Bacterial luciferase-like"/>
    <property type="match status" value="1"/>
</dbReference>
<evidence type="ECO:0000259" key="2">
    <source>
        <dbReference type="Pfam" id="PF00296"/>
    </source>
</evidence>
<dbReference type="RefSeq" id="WP_100687391.1">
    <property type="nucleotide sequence ID" value="NZ_JBHTBD010000002.1"/>
</dbReference>
<dbReference type="Pfam" id="PF00296">
    <property type="entry name" value="Bac_luciferase"/>
    <property type="match status" value="1"/>
</dbReference>
<dbReference type="InterPro" id="IPR019949">
    <property type="entry name" value="CmoO-like"/>
</dbReference>
<keyword evidence="3" id="KW-0560">Oxidoreductase</keyword>
<dbReference type="InterPro" id="IPR011251">
    <property type="entry name" value="Luciferase-like_dom"/>
</dbReference>
<dbReference type="EC" id="1.-.-.-" evidence="3"/>
<evidence type="ECO:0000313" key="3">
    <source>
        <dbReference type="EMBL" id="MFC7294793.1"/>
    </source>
</evidence>
<evidence type="ECO:0000256" key="1">
    <source>
        <dbReference type="ARBA" id="ARBA00007789"/>
    </source>
</evidence>
<dbReference type="PANTHER" id="PTHR30137">
    <property type="entry name" value="LUCIFERASE-LIKE MONOOXYGENASE"/>
    <property type="match status" value="1"/>
</dbReference>
<dbReference type="NCBIfam" id="TIGR03558">
    <property type="entry name" value="oxido_grp_1"/>
    <property type="match status" value="1"/>
</dbReference>
<dbReference type="PANTHER" id="PTHR30137:SF20">
    <property type="entry name" value="N-ACETYL-S-ALKYLCYSTEINE MONOOXYGENASE"/>
    <property type="match status" value="1"/>
</dbReference>
<dbReference type="InterPro" id="IPR050766">
    <property type="entry name" value="Bact_Lucif_Oxidored"/>
</dbReference>
<feature type="domain" description="Luciferase-like" evidence="2">
    <location>
        <begin position="10"/>
        <end position="303"/>
    </location>
</feature>
<keyword evidence="4" id="KW-1185">Reference proteome</keyword>
<reference evidence="4" key="1">
    <citation type="journal article" date="2019" name="Int. J. Syst. Evol. Microbiol.">
        <title>The Global Catalogue of Microorganisms (GCM) 10K type strain sequencing project: providing services to taxonomists for standard genome sequencing and annotation.</title>
        <authorList>
            <consortium name="The Broad Institute Genomics Platform"/>
            <consortium name="The Broad Institute Genome Sequencing Center for Infectious Disease"/>
            <person name="Wu L."/>
            <person name="Ma J."/>
        </authorList>
    </citation>
    <scope>NUCLEOTIDE SEQUENCE [LARGE SCALE GENOMIC DNA]</scope>
    <source>
        <strain evidence="4">CCUG 60559</strain>
    </source>
</reference>
<evidence type="ECO:0000313" key="4">
    <source>
        <dbReference type="Proteomes" id="UP001596506"/>
    </source>
</evidence>
<name>A0ABW2IV49_9GAMM</name>
<comment type="similarity">
    <text evidence="1">To bacterial alkanal monooxygenase alpha and beta chains.</text>
</comment>
<sequence>MALKLNVVDQSPVQSLPDDKSPVAITIDLARNCDLLGYHRYWLAEHHNSVNFAGPCPEILVSHIASVTKRIRVGSGGVMLSHYSPYKVAEQFSMLETLYPGRIDLGIGRAPGGDELASHALAYPIRPGSGNYAEQAWLLQGLLHNTLPDDHPYKALRVMPGQPAAPQTWMLASGSGSSGLAGQLGMKMTLALFISPDPAPPCVISEYQQAWRDAGHTGQPEANIAVAALCADSREEAEYLAAPSAYWKVKAFRQGIREVVKSPDEALSLKARLSPSEQDFFDAVLNSMVLGAAEECAEKITRIADQYQSNEVSVVTVTHDYQHRLGSYERLASALL</sequence>